<dbReference type="EMBL" id="FNVQ01000002">
    <property type="protein sequence ID" value="SEG53659.1"/>
    <property type="molecule type" value="Genomic_DNA"/>
</dbReference>
<dbReference type="PANTHER" id="PTHR36573">
    <property type="entry name" value="INTERMEMBRANE PHOSPHOLIPID TRANSPORT SYSTEM BINDING PROTEIN MLAC"/>
    <property type="match status" value="1"/>
</dbReference>
<keyword evidence="1" id="KW-0732">Signal</keyword>
<dbReference type="InterPro" id="IPR042245">
    <property type="entry name" value="Tgt2/MlaC_sf"/>
</dbReference>
<dbReference type="PANTHER" id="PTHR36573:SF1">
    <property type="entry name" value="INTERMEMBRANE PHOSPHOLIPID TRANSPORT SYSTEM BINDING PROTEIN MLAC"/>
    <property type="match status" value="1"/>
</dbReference>
<dbReference type="Gene3D" id="3.10.450.710">
    <property type="entry name" value="Tgt2/MlaC"/>
    <property type="match status" value="1"/>
</dbReference>
<dbReference type="AlphaFoldDB" id="A0A1H6AYG5"/>
<proteinExistence type="predicted"/>
<feature type="signal peptide" evidence="1">
    <location>
        <begin position="1"/>
        <end position="25"/>
    </location>
</feature>
<gene>
    <name evidence="2" type="ORF">SAMN05444390_102293</name>
</gene>
<dbReference type="Proteomes" id="UP000236745">
    <property type="component" value="Unassembled WGS sequence"/>
</dbReference>
<dbReference type="RefSeq" id="WP_235009133.1">
    <property type="nucleotide sequence ID" value="NZ_FNVQ01000002.1"/>
</dbReference>
<evidence type="ECO:0000256" key="1">
    <source>
        <dbReference type="SAM" id="SignalP"/>
    </source>
</evidence>
<keyword evidence="3" id="KW-1185">Reference proteome</keyword>
<organism evidence="2 3">
    <name type="scientific">Marinobacterium lutimaris</name>
    <dbReference type="NCBI Taxonomy" id="568106"/>
    <lineage>
        <taxon>Bacteria</taxon>
        <taxon>Pseudomonadati</taxon>
        <taxon>Pseudomonadota</taxon>
        <taxon>Gammaproteobacteria</taxon>
        <taxon>Oceanospirillales</taxon>
        <taxon>Oceanospirillaceae</taxon>
        <taxon>Marinobacterium</taxon>
    </lineage>
</organism>
<reference evidence="2 3" key="1">
    <citation type="submission" date="2016-10" db="EMBL/GenBank/DDBJ databases">
        <authorList>
            <person name="de Groot N.N."/>
        </authorList>
    </citation>
    <scope>NUCLEOTIDE SEQUENCE [LARGE SCALE GENOMIC DNA]</scope>
    <source>
        <strain evidence="2 3">DSM 22012</strain>
    </source>
</reference>
<sequence>MKMLNRAGGALVALMFMVMAGMAQANSQAAWEEASGVMDSATRDMLAVVEDETLKAPENMDRMMGEVEKVISPVVDFPYIAKRVMGKYYRRASDEEMARFSEVFKNTLLKTFAKAIVGFEFTGYEIQPPRGESPEPDKQVINVKVSSGNGNTYALDYYMLKQDDRWTLVNVLVDGVNLRLTFKNQFADLYQRQNSITGVIDSWESQVATEVANGVTGSDEG</sequence>
<feature type="chain" id="PRO_5009293173" evidence="1">
    <location>
        <begin position="26"/>
        <end position="221"/>
    </location>
</feature>
<name>A0A1H6AYG5_9GAMM</name>
<dbReference type="PIRSF" id="PIRSF004649">
    <property type="entry name" value="MlaC"/>
    <property type="match status" value="1"/>
</dbReference>
<evidence type="ECO:0000313" key="2">
    <source>
        <dbReference type="EMBL" id="SEG53659.1"/>
    </source>
</evidence>
<evidence type="ECO:0000313" key="3">
    <source>
        <dbReference type="Proteomes" id="UP000236745"/>
    </source>
</evidence>
<dbReference type="InterPro" id="IPR008869">
    <property type="entry name" value="MlaC/ttg2D"/>
</dbReference>
<protein>
    <submittedName>
        <fullName evidence="2">Phospholipid transport system substrate-binding protein</fullName>
    </submittedName>
</protein>
<accession>A0A1H6AYG5</accession>
<dbReference type="Pfam" id="PF05494">
    <property type="entry name" value="MlaC"/>
    <property type="match status" value="1"/>
</dbReference>